<dbReference type="EMBL" id="LSDA01000111">
    <property type="protein sequence ID" value="KXB55557.1"/>
    <property type="molecule type" value="Genomic_DNA"/>
</dbReference>
<gene>
    <name evidence="1" type="ORF">HMPREF1866_02097</name>
</gene>
<dbReference type="PATRIC" id="fig|467210.3.peg.2075"/>
<accession>A0A133ZJE9</accession>
<proteinExistence type="predicted"/>
<comment type="caution">
    <text evidence="1">The sequence shown here is derived from an EMBL/GenBank/DDBJ whole genome shotgun (WGS) entry which is preliminary data.</text>
</comment>
<dbReference type="AlphaFoldDB" id="A0A133ZJE9"/>
<dbReference type="STRING" id="467210.HMPREF1866_02097"/>
<reference evidence="2" key="1">
    <citation type="submission" date="2016-01" db="EMBL/GenBank/DDBJ databases">
        <authorList>
            <person name="Mitreva M."/>
            <person name="Pepin K.H."/>
            <person name="Mihindukulasuriya K.A."/>
            <person name="Fulton R."/>
            <person name="Fronick C."/>
            <person name="O'Laughlin M."/>
            <person name="Miner T."/>
            <person name="Herter B."/>
            <person name="Rosa B.A."/>
            <person name="Cordes M."/>
            <person name="Tomlinson C."/>
            <person name="Wollam A."/>
            <person name="Palsikar V.B."/>
            <person name="Mardis E.R."/>
            <person name="Wilson R.K."/>
        </authorList>
    </citation>
    <scope>NUCLEOTIDE SEQUENCE [LARGE SCALE GENOMIC DNA]</scope>
    <source>
        <strain evidence="2">DNF00896</strain>
    </source>
</reference>
<evidence type="ECO:0000313" key="1">
    <source>
        <dbReference type="EMBL" id="KXB55557.1"/>
    </source>
</evidence>
<sequence>MDSKDLRYFKEKLDSIDWNGNFEKADKENYEVLDSLCEFIESELRENKSPQMISKALLLLAGNVGCAEDFERYEENFVSRLEKEGKLTKELAELFYNNTNRRQG</sequence>
<evidence type="ECO:0000313" key="2">
    <source>
        <dbReference type="Proteomes" id="UP000070394"/>
    </source>
</evidence>
<dbReference type="OrthoDB" id="1076685at2"/>
<name>A0A133ZJE9_9FIRM</name>
<dbReference type="Proteomes" id="UP000070394">
    <property type="component" value="Unassembled WGS sequence"/>
</dbReference>
<protein>
    <submittedName>
        <fullName evidence="1">Uncharacterized protein</fullName>
    </submittedName>
</protein>
<keyword evidence="2" id="KW-1185">Reference proteome</keyword>
<organism evidence="1 2">
    <name type="scientific">Lachnoanaerobaculum saburreum</name>
    <dbReference type="NCBI Taxonomy" id="467210"/>
    <lineage>
        <taxon>Bacteria</taxon>
        <taxon>Bacillati</taxon>
        <taxon>Bacillota</taxon>
        <taxon>Clostridia</taxon>
        <taxon>Lachnospirales</taxon>
        <taxon>Lachnospiraceae</taxon>
        <taxon>Lachnoanaerobaculum</taxon>
    </lineage>
</organism>